<evidence type="ECO:0000256" key="4">
    <source>
        <dbReference type="PROSITE-ProRule" id="PRU00335"/>
    </source>
</evidence>
<dbReference type="SUPFAM" id="SSF46689">
    <property type="entry name" value="Homeodomain-like"/>
    <property type="match status" value="1"/>
</dbReference>
<dbReference type="PRINTS" id="PR00455">
    <property type="entry name" value="HTHTETR"/>
</dbReference>
<gene>
    <name evidence="6" type="ORF">DI556_08970</name>
</gene>
<dbReference type="InterPro" id="IPR050109">
    <property type="entry name" value="HTH-type_TetR-like_transc_reg"/>
</dbReference>
<dbReference type="Gene3D" id="1.10.357.10">
    <property type="entry name" value="Tetracycline Repressor, domain 2"/>
    <property type="match status" value="1"/>
</dbReference>
<evidence type="ECO:0000256" key="1">
    <source>
        <dbReference type="ARBA" id="ARBA00023015"/>
    </source>
</evidence>
<name>A0A2W5N9M1_RHOSU</name>
<dbReference type="EMBL" id="QFPW01000005">
    <property type="protein sequence ID" value="PZQ50186.1"/>
    <property type="molecule type" value="Genomic_DNA"/>
</dbReference>
<evidence type="ECO:0000313" key="7">
    <source>
        <dbReference type="Proteomes" id="UP000249185"/>
    </source>
</evidence>
<keyword evidence="1" id="KW-0805">Transcription regulation</keyword>
<dbReference type="Proteomes" id="UP000249185">
    <property type="component" value="Unassembled WGS sequence"/>
</dbReference>
<keyword evidence="2 4" id="KW-0238">DNA-binding</keyword>
<dbReference type="AlphaFoldDB" id="A0A2W5N9M1"/>
<dbReference type="InterPro" id="IPR001647">
    <property type="entry name" value="HTH_TetR"/>
</dbReference>
<proteinExistence type="predicted"/>
<evidence type="ECO:0000256" key="2">
    <source>
        <dbReference type="ARBA" id="ARBA00023125"/>
    </source>
</evidence>
<evidence type="ECO:0000313" key="6">
    <source>
        <dbReference type="EMBL" id="PZQ50186.1"/>
    </source>
</evidence>
<dbReference type="InterPro" id="IPR009057">
    <property type="entry name" value="Homeodomain-like_sf"/>
</dbReference>
<feature type="domain" description="HTH tetR-type" evidence="5">
    <location>
        <begin position="98"/>
        <end position="158"/>
    </location>
</feature>
<dbReference type="GO" id="GO:0000976">
    <property type="term" value="F:transcription cis-regulatory region binding"/>
    <property type="evidence" value="ECO:0007669"/>
    <property type="project" value="TreeGrafter"/>
</dbReference>
<comment type="caution">
    <text evidence="6">The sequence shown here is derived from an EMBL/GenBank/DDBJ whole genome shotgun (WGS) entry which is preliminary data.</text>
</comment>
<dbReference type="PROSITE" id="PS50977">
    <property type="entry name" value="HTH_TETR_2"/>
    <property type="match status" value="1"/>
</dbReference>
<dbReference type="PANTHER" id="PTHR30055:SF234">
    <property type="entry name" value="HTH-TYPE TRANSCRIPTIONAL REGULATOR BETI"/>
    <property type="match status" value="1"/>
</dbReference>
<evidence type="ECO:0000256" key="3">
    <source>
        <dbReference type="ARBA" id="ARBA00023163"/>
    </source>
</evidence>
<protein>
    <recommendedName>
        <fullName evidence="5">HTH tetR-type domain-containing protein</fullName>
    </recommendedName>
</protein>
<sequence length="278" mass="31324">MPGRLETDGDDLFDHAELAACAVPVGFDPGLQAKEGYLFARRIGSGWFHQHVGLPMDMNRDVMHIGEIEISRNIRIVNMEKRMPPREYRMKDRAKARDETRERIVRATMQLHDEKGVAATSFVDVAKRAGTGAATVYRHFPDVGALVTACGAHVWQEMRPPQPDQAAAAFEGLVGLEDRLRRLVEELDAFYRRGALRLERAASDRHRIHELDGFLTAVEAGVAAWVHEAVKLEPLSVTKLQLLVALTDFRVWASLRRVELSSADRDQLMARLLRQAIE</sequence>
<evidence type="ECO:0000259" key="5">
    <source>
        <dbReference type="PROSITE" id="PS50977"/>
    </source>
</evidence>
<feature type="DNA-binding region" description="H-T-H motif" evidence="4">
    <location>
        <begin position="121"/>
        <end position="140"/>
    </location>
</feature>
<organism evidence="6 7">
    <name type="scientific">Rhodovulum sulfidophilum</name>
    <name type="common">Rhodobacter sulfidophilus</name>
    <dbReference type="NCBI Taxonomy" id="35806"/>
    <lineage>
        <taxon>Bacteria</taxon>
        <taxon>Pseudomonadati</taxon>
        <taxon>Pseudomonadota</taxon>
        <taxon>Alphaproteobacteria</taxon>
        <taxon>Rhodobacterales</taxon>
        <taxon>Paracoccaceae</taxon>
        <taxon>Rhodovulum</taxon>
    </lineage>
</organism>
<accession>A0A2W5N9M1</accession>
<dbReference type="GO" id="GO:0003700">
    <property type="term" value="F:DNA-binding transcription factor activity"/>
    <property type="evidence" value="ECO:0007669"/>
    <property type="project" value="TreeGrafter"/>
</dbReference>
<dbReference type="PANTHER" id="PTHR30055">
    <property type="entry name" value="HTH-TYPE TRANSCRIPTIONAL REGULATOR RUTR"/>
    <property type="match status" value="1"/>
</dbReference>
<dbReference type="Pfam" id="PF00440">
    <property type="entry name" value="TetR_N"/>
    <property type="match status" value="1"/>
</dbReference>
<reference evidence="6 7" key="1">
    <citation type="submission" date="2017-08" db="EMBL/GenBank/DDBJ databases">
        <title>Infants hospitalized years apart are colonized by the same room-sourced microbial strains.</title>
        <authorList>
            <person name="Brooks B."/>
            <person name="Olm M.R."/>
            <person name="Firek B.A."/>
            <person name="Baker R."/>
            <person name="Thomas B.C."/>
            <person name="Morowitz M.J."/>
            <person name="Banfield J.F."/>
        </authorList>
    </citation>
    <scope>NUCLEOTIDE SEQUENCE [LARGE SCALE GENOMIC DNA]</scope>
    <source>
        <strain evidence="6">S2_005_002_R2_34</strain>
    </source>
</reference>
<keyword evidence="3" id="KW-0804">Transcription</keyword>